<sequence length="295" mass="32565">MSLSSMTGYARASAALDALHWQWDIKSVNGKSLDVRCRLPPGFETLDLPVREIAQKHLKRGNVQIGFTADRGGAEQALAVNEAALEQVVALAERLRERLGGAPPQIENLLALRGIIDVASPVEDEAQTARRDKAILKSVEEAFQALAVMRKAEGAKLAAILGQHLDRIEKLVIAARDNPARTVEAIRARLGEQVSRLMETNSSFDRDRLHQEAVLLATRADIVEEIDRLFAHIEAARKLVQSKEPAGRQLDFLAQEFNREANTLCSKASDKSLTAIGLELKTVIDQMREQVQNIE</sequence>
<reference evidence="1" key="1">
    <citation type="submission" date="2021-01" db="EMBL/GenBank/DDBJ databases">
        <authorList>
            <person name="Sun Q."/>
        </authorList>
    </citation>
    <scope>NUCLEOTIDE SEQUENCE</scope>
    <source>
        <strain evidence="1">YIM B02566</strain>
    </source>
</reference>
<dbReference type="Proteomes" id="UP000616151">
    <property type="component" value="Unassembled WGS sequence"/>
</dbReference>
<comment type="caution">
    <text evidence="1">The sequence shown here is derived from an EMBL/GenBank/DDBJ whole genome shotgun (WGS) entry which is preliminary data.</text>
</comment>
<keyword evidence="2" id="KW-1185">Reference proteome</keyword>
<dbReference type="EMBL" id="JAENHL010000006">
    <property type="protein sequence ID" value="MBK1866028.1"/>
    <property type="molecule type" value="Genomic_DNA"/>
</dbReference>
<accession>A0ACC5R090</accession>
<name>A0ACC5R090_9HYPH</name>
<evidence type="ECO:0000313" key="1">
    <source>
        <dbReference type="EMBL" id="MBK1866028.1"/>
    </source>
</evidence>
<protein>
    <submittedName>
        <fullName evidence="1">YicC family protein</fullName>
    </submittedName>
</protein>
<evidence type="ECO:0000313" key="2">
    <source>
        <dbReference type="Proteomes" id="UP000616151"/>
    </source>
</evidence>
<gene>
    <name evidence="1" type="ORF">JHL16_06655</name>
</gene>
<proteinExistence type="predicted"/>
<organism evidence="1 2">
    <name type="scientific">Taklimakanibacter albus</name>
    <dbReference type="NCBI Taxonomy" id="2800327"/>
    <lineage>
        <taxon>Bacteria</taxon>
        <taxon>Pseudomonadati</taxon>
        <taxon>Pseudomonadota</taxon>
        <taxon>Alphaproteobacteria</taxon>
        <taxon>Hyphomicrobiales</taxon>
        <taxon>Aestuariivirgaceae</taxon>
        <taxon>Taklimakanibacter</taxon>
    </lineage>
</organism>